<feature type="region of interest" description="Disordered" evidence="1">
    <location>
        <begin position="557"/>
        <end position="616"/>
    </location>
</feature>
<feature type="compositionally biased region" description="Low complexity" evidence="1">
    <location>
        <begin position="921"/>
        <end position="933"/>
    </location>
</feature>
<dbReference type="PANTHER" id="PTHR31434:SF2">
    <property type="entry name" value="S PHASE CYCLIN A-ASSOCIATED PROTEIN IN THE ENDOPLASMIC RETICULUM"/>
    <property type="match status" value="1"/>
</dbReference>
<feature type="region of interest" description="Disordered" evidence="1">
    <location>
        <begin position="811"/>
        <end position="837"/>
    </location>
</feature>
<accession>A0ABP1AZK5</accession>
<sequence length="954" mass="105199">MGKPENFSFDFELIEDKPVGRSFEICLQNCKEEDSHEDEEEQSVCGGPSFASRTSSASDDHVFSANSSVVGKETTTVHTAEARRKGLIFAAATTTTAPASETIEPNDSETIATCAGLKQETVEEGEEEVGKFFSDELQCGSLSSHQSHAHNLSSESAMTTTTNKRLAQWIADSSAKDDDGQQKAVLINFNRASTDESPVHKISARTFTETSILDHCRRSTSSGCFFPRSLECSKELLFTSLSNDKAVKEVMPAITAAEKLSGQDLVISSPLLRDPDKEPSCTQSGSKKDFAREMEKLEQEWSLQKKNAAKRRGVTKAAQGGGGGDCNEWFRQRLWRYLFDNLYRAIDELYFLCELQCDFEQMKEATFVLKEASLDFQDLRISSTPREVHEGEGCGFDEVRRKAAPCLLSSQCVSLATSSARSSADQELTNPQKHQPRSIIWQLERRKGRIISRAGASSGSFMQESASSTTPASRKGTTFVSTNQRRPGPVDVVVAPAAAAAAVERSFTDSSRADDGEKETLFSINALKCSPPPPAAVQAATESTAWQRVRKKKEEADVNSVASSRVTRSSCNGKPGNSRKIFSSTAGTERLMRPTQSSGYRVANTSRQKRQIATKDQAWKEKRSWVDIFSARKPRIFNPPEKTTTSAAAAAAAGKCQHDPSDTSANRTLLCSRCVHAAVDAELFTWEKEVAAAEVCTQVTSCDDHLTLTTHTIPETRTLVRPRQELVGSNSVLDRELWPRLSRYDAAEPHHDNGCEDKTPRRSGEFEMVKTDMHSGRSQKLQPGIEESDHKMRTNNVVTRKLAATKNIDVQQEEVSIEEEEEYSPSVSLKSQESENENVEWKVAEQRLLQQEMSTKRQKLVYSERIIPQENNLRRLPDYDEEDDHNHTVVDKQGNAQSSTASSPSATARGVFSVLSESRFCAPCSPSSAQQSPREAGSANTRHGRTDATASSAP</sequence>
<feature type="compositionally biased region" description="Low complexity" evidence="1">
    <location>
        <begin position="896"/>
        <end position="908"/>
    </location>
</feature>
<feature type="compositionally biased region" description="Basic and acidic residues" evidence="1">
    <location>
        <begin position="873"/>
        <end position="890"/>
    </location>
</feature>
<keyword evidence="4" id="KW-1185">Reference proteome</keyword>
<feature type="compositionally biased region" description="Polar residues" evidence="1">
    <location>
        <begin position="594"/>
        <end position="606"/>
    </location>
</feature>
<name>A0ABP1AZK5_9BRYO</name>
<feature type="compositionally biased region" description="Polar residues" evidence="1">
    <location>
        <begin position="560"/>
        <end position="572"/>
    </location>
</feature>
<reference evidence="3" key="1">
    <citation type="submission" date="2024-03" db="EMBL/GenBank/DDBJ databases">
        <authorList>
            <consortium name="ELIXIR-Norway"/>
            <consortium name="Elixir Norway"/>
        </authorList>
    </citation>
    <scope>NUCLEOTIDE SEQUENCE</scope>
</reference>
<feature type="region of interest" description="Disordered" evidence="1">
    <location>
        <begin position="873"/>
        <end position="908"/>
    </location>
</feature>
<dbReference type="InterPro" id="IPR032446">
    <property type="entry name" value="SCAPER_N"/>
</dbReference>
<evidence type="ECO:0000259" key="2">
    <source>
        <dbReference type="Pfam" id="PF16501"/>
    </source>
</evidence>
<organism evidence="3 4">
    <name type="scientific">Sphagnum jensenii</name>
    <dbReference type="NCBI Taxonomy" id="128206"/>
    <lineage>
        <taxon>Eukaryota</taxon>
        <taxon>Viridiplantae</taxon>
        <taxon>Streptophyta</taxon>
        <taxon>Embryophyta</taxon>
        <taxon>Bryophyta</taxon>
        <taxon>Sphagnophytina</taxon>
        <taxon>Sphagnopsida</taxon>
        <taxon>Sphagnales</taxon>
        <taxon>Sphagnaceae</taxon>
        <taxon>Sphagnum</taxon>
    </lineage>
</organism>
<dbReference type="EMBL" id="OZ023719">
    <property type="protein sequence ID" value="CAK9868029.1"/>
    <property type="molecule type" value="Genomic_DNA"/>
</dbReference>
<proteinExistence type="predicted"/>
<feature type="region of interest" description="Disordered" evidence="1">
    <location>
        <begin position="921"/>
        <end position="954"/>
    </location>
</feature>
<feature type="region of interest" description="Disordered" evidence="1">
    <location>
        <begin position="454"/>
        <end position="487"/>
    </location>
</feature>
<gene>
    <name evidence="3" type="ORF">CSSPJE1EN2_LOCUS11024</name>
</gene>
<dbReference type="PANTHER" id="PTHR31434">
    <property type="entry name" value="S PHASE CYCLIN A-ASSOCIATED PROTEIN IN THE ENDOPLASMIC RETICULUM"/>
    <property type="match status" value="1"/>
</dbReference>
<dbReference type="Pfam" id="PF16501">
    <property type="entry name" value="SCAPER_N"/>
    <property type="match status" value="1"/>
</dbReference>
<evidence type="ECO:0000313" key="4">
    <source>
        <dbReference type="Proteomes" id="UP001497522"/>
    </source>
</evidence>
<feature type="compositionally biased region" description="Polar residues" evidence="1">
    <location>
        <begin position="455"/>
        <end position="485"/>
    </location>
</feature>
<feature type="domain" description="S phase cyclin A-associated protein in the endoplasmic reticulum N-terminal" evidence="2">
    <location>
        <begin position="330"/>
        <end position="379"/>
    </location>
</feature>
<feature type="region of interest" description="Disordered" evidence="1">
    <location>
        <begin position="771"/>
        <end position="795"/>
    </location>
</feature>
<dbReference type="Proteomes" id="UP001497522">
    <property type="component" value="Chromosome 18"/>
</dbReference>
<feature type="region of interest" description="Disordered" evidence="1">
    <location>
        <begin position="32"/>
        <end position="58"/>
    </location>
</feature>
<protein>
    <recommendedName>
        <fullName evidence="2">S phase cyclin A-associated protein in the endoplasmic reticulum N-terminal domain-containing protein</fullName>
    </recommendedName>
</protein>
<evidence type="ECO:0000313" key="3">
    <source>
        <dbReference type="EMBL" id="CAK9868029.1"/>
    </source>
</evidence>
<feature type="compositionally biased region" description="Acidic residues" evidence="1">
    <location>
        <begin position="811"/>
        <end position="823"/>
    </location>
</feature>
<evidence type="ECO:0000256" key="1">
    <source>
        <dbReference type="SAM" id="MobiDB-lite"/>
    </source>
</evidence>